<dbReference type="Pfam" id="PF05671">
    <property type="entry name" value="GETHR"/>
    <property type="match status" value="1"/>
</dbReference>
<dbReference type="InterPro" id="IPR008627">
    <property type="entry name" value="GETHR_repeat"/>
</dbReference>
<proteinExistence type="predicted"/>
<keyword evidence="1" id="KW-0175">Coiled coil</keyword>
<evidence type="ECO:0000256" key="1">
    <source>
        <dbReference type="SAM" id="Coils"/>
    </source>
</evidence>
<feature type="region of interest" description="Disordered" evidence="2">
    <location>
        <begin position="84"/>
        <end position="231"/>
    </location>
</feature>
<reference evidence="3 4" key="1">
    <citation type="submission" date="2019-09" db="EMBL/GenBank/DDBJ databases">
        <title>The hologenome of the rock-dwelling lichen Lasallia pustulata.</title>
        <authorList>
            <person name="Greshake Tzovaras B."/>
            <person name="Segers F."/>
            <person name="Bicker A."/>
            <person name="Dal Grande F."/>
            <person name="Otte J."/>
            <person name="Hankeln T."/>
            <person name="Schmitt I."/>
            <person name="Ebersberger I."/>
        </authorList>
    </citation>
    <scope>NUCLEOTIDE SEQUENCE [LARGE SCALE GENOMIC DNA]</scope>
    <source>
        <strain evidence="3">A1-1</strain>
    </source>
</reference>
<dbReference type="EMBL" id="VXIT01000003">
    <property type="protein sequence ID" value="KAA6414158.1"/>
    <property type="molecule type" value="Genomic_DNA"/>
</dbReference>
<accession>A0A5M8PZR6</accession>
<feature type="compositionally biased region" description="Gly residues" evidence="2">
    <location>
        <begin position="145"/>
        <end position="167"/>
    </location>
</feature>
<name>A0A5M8PZR6_9LECA</name>
<organism evidence="3 4">
    <name type="scientific">Lasallia pustulata</name>
    <dbReference type="NCBI Taxonomy" id="136370"/>
    <lineage>
        <taxon>Eukaryota</taxon>
        <taxon>Fungi</taxon>
        <taxon>Dikarya</taxon>
        <taxon>Ascomycota</taxon>
        <taxon>Pezizomycotina</taxon>
        <taxon>Lecanoromycetes</taxon>
        <taxon>OSLEUM clade</taxon>
        <taxon>Umbilicariomycetidae</taxon>
        <taxon>Umbilicariales</taxon>
        <taxon>Umbilicariaceae</taxon>
        <taxon>Lasallia</taxon>
    </lineage>
</organism>
<feature type="compositionally biased region" description="Basic and acidic residues" evidence="2">
    <location>
        <begin position="134"/>
        <end position="144"/>
    </location>
</feature>
<feature type="coiled-coil region" evidence="1">
    <location>
        <begin position="3"/>
        <end position="55"/>
    </location>
</feature>
<dbReference type="Proteomes" id="UP000324767">
    <property type="component" value="Unassembled WGS sequence"/>
</dbReference>
<protein>
    <submittedName>
        <fullName evidence="3">Uncharacterized protein</fullName>
    </submittedName>
</protein>
<evidence type="ECO:0000313" key="4">
    <source>
        <dbReference type="Proteomes" id="UP000324767"/>
    </source>
</evidence>
<feature type="compositionally biased region" description="Acidic residues" evidence="2">
    <location>
        <begin position="120"/>
        <end position="130"/>
    </location>
</feature>
<feature type="compositionally biased region" description="Low complexity" evidence="2">
    <location>
        <begin position="177"/>
        <end position="216"/>
    </location>
</feature>
<dbReference type="AlphaFoldDB" id="A0A5M8PZR6"/>
<comment type="caution">
    <text evidence="3">The sequence shown here is derived from an EMBL/GenBank/DDBJ whole genome shotgun (WGS) entry which is preliminary data.</text>
</comment>
<evidence type="ECO:0000313" key="3">
    <source>
        <dbReference type="EMBL" id="KAA6414158.1"/>
    </source>
</evidence>
<evidence type="ECO:0000256" key="2">
    <source>
        <dbReference type="SAM" id="MobiDB-lite"/>
    </source>
</evidence>
<gene>
    <name evidence="3" type="ORF">FRX48_02520</name>
</gene>
<sequence length="231" mass="24652">MDIASLEGKVKRLSEASTNYNEKLRMARTYYNEEIAKLEAKGNKVEERREKERDQLAYLRKAFNLARKFAKETVDKAELHNEDIYCSGSDEYPDEDGDNAKGGLADIIEDTLEENKDRDEDLDSNDEASNDEASNDKASNDEAGKGGAGKGGAGNGEIGGPGNGDAGNGDASKSEANNGETNNGETNNGETNNGETNNGETNNGETNNGETNNDLGNGNGRRVEGGANMEG</sequence>